<protein>
    <submittedName>
        <fullName evidence="3">Uncharacterized protein</fullName>
    </submittedName>
</protein>
<proteinExistence type="predicted"/>
<evidence type="ECO:0000313" key="4">
    <source>
        <dbReference type="Proteomes" id="UP001497497"/>
    </source>
</evidence>
<dbReference type="InterPro" id="IPR036438">
    <property type="entry name" value="Insulin-like_sf"/>
</dbReference>
<evidence type="ECO:0000256" key="2">
    <source>
        <dbReference type="SAM" id="Phobius"/>
    </source>
</evidence>
<name>A0AAV2HKS3_LYMST</name>
<dbReference type="SUPFAM" id="SSF56994">
    <property type="entry name" value="Insulin-like"/>
    <property type="match status" value="1"/>
</dbReference>
<evidence type="ECO:0000256" key="1">
    <source>
        <dbReference type="SAM" id="MobiDB-lite"/>
    </source>
</evidence>
<feature type="transmembrane region" description="Helical" evidence="2">
    <location>
        <begin position="38"/>
        <end position="55"/>
    </location>
</feature>
<gene>
    <name evidence="3" type="ORF">GSLYS_00008093001</name>
</gene>
<dbReference type="AlphaFoldDB" id="A0AAV2HKS3"/>
<evidence type="ECO:0000313" key="3">
    <source>
        <dbReference type="EMBL" id="CAL1534133.1"/>
    </source>
</evidence>
<dbReference type="Gene3D" id="1.10.100.10">
    <property type="entry name" value="Insulin-like"/>
    <property type="match status" value="1"/>
</dbReference>
<keyword evidence="2" id="KW-1133">Transmembrane helix</keyword>
<sequence length="213" mass="24470">MPGHRRFYSATAGLSVYSVKEMASVSMRCYENFTAKHLTTPTMVFLVFLALIMCVQASMTPEQRHEAAFYAMARNRFAAATPEEHLYIWHHDCHRRCFHNLYEQIQIACDYDPYKTTTRAGRSVPGNNTRSVQGTSMTSSLSAPGPFLDRRPALAFLRTKRDTDESGHARPRRSQTIMNECCFMKACSWEEYSEYCHRHPRVPTNLVNSCSYS</sequence>
<dbReference type="EMBL" id="CAXITT010000162">
    <property type="protein sequence ID" value="CAL1534133.1"/>
    <property type="molecule type" value="Genomic_DNA"/>
</dbReference>
<organism evidence="3 4">
    <name type="scientific">Lymnaea stagnalis</name>
    <name type="common">Great pond snail</name>
    <name type="synonym">Helix stagnalis</name>
    <dbReference type="NCBI Taxonomy" id="6523"/>
    <lineage>
        <taxon>Eukaryota</taxon>
        <taxon>Metazoa</taxon>
        <taxon>Spiralia</taxon>
        <taxon>Lophotrochozoa</taxon>
        <taxon>Mollusca</taxon>
        <taxon>Gastropoda</taxon>
        <taxon>Heterobranchia</taxon>
        <taxon>Euthyneura</taxon>
        <taxon>Panpulmonata</taxon>
        <taxon>Hygrophila</taxon>
        <taxon>Lymnaeoidea</taxon>
        <taxon>Lymnaeidae</taxon>
        <taxon>Lymnaea</taxon>
    </lineage>
</organism>
<keyword evidence="4" id="KW-1185">Reference proteome</keyword>
<keyword evidence="2" id="KW-0812">Transmembrane</keyword>
<reference evidence="3 4" key="1">
    <citation type="submission" date="2024-04" db="EMBL/GenBank/DDBJ databases">
        <authorList>
            <consortium name="Genoscope - CEA"/>
            <person name="William W."/>
        </authorList>
    </citation>
    <scope>NUCLEOTIDE SEQUENCE [LARGE SCALE GENOMIC DNA]</scope>
</reference>
<comment type="caution">
    <text evidence="3">The sequence shown here is derived from an EMBL/GenBank/DDBJ whole genome shotgun (WGS) entry which is preliminary data.</text>
</comment>
<accession>A0AAV2HKS3</accession>
<feature type="region of interest" description="Disordered" evidence="1">
    <location>
        <begin position="120"/>
        <end position="141"/>
    </location>
</feature>
<keyword evidence="2" id="KW-0472">Membrane</keyword>
<dbReference type="Proteomes" id="UP001497497">
    <property type="component" value="Unassembled WGS sequence"/>
</dbReference>